<proteinExistence type="inferred from homology"/>
<gene>
    <name evidence="3" type="primary">rpiB</name>
    <name evidence="3" type="ORF">GCM10022388_16660</name>
</gene>
<reference evidence="4" key="1">
    <citation type="journal article" date="2019" name="Int. J. Syst. Evol. Microbiol.">
        <title>The Global Catalogue of Microorganisms (GCM) 10K type strain sequencing project: providing services to taxonomists for standard genome sequencing and annotation.</title>
        <authorList>
            <consortium name="The Broad Institute Genomics Platform"/>
            <consortium name="The Broad Institute Genome Sequencing Center for Infectious Disease"/>
            <person name="Wu L."/>
            <person name="Ma J."/>
        </authorList>
    </citation>
    <scope>NUCLEOTIDE SEQUENCE [LARGE SCALE GENOMIC DNA]</scope>
    <source>
        <strain evidence="4">JCM 17068</strain>
    </source>
</reference>
<dbReference type="NCBIfam" id="TIGR01120">
    <property type="entry name" value="rpiB"/>
    <property type="match status" value="1"/>
</dbReference>
<keyword evidence="4" id="KW-1185">Reference proteome</keyword>
<dbReference type="InterPro" id="IPR003500">
    <property type="entry name" value="RpiB_LacA_LacB"/>
</dbReference>
<organism evidence="3 4">
    <name type="scientific">Flavobacterium chungnamense</name>
    <dbReference type="NCBI Taxonomy" id="706182"/>
    <lineage>
        <taxon>Bacteria</taxon>
        <taxon>Pseudomonadati</taxon>
        <taxon>Bacteroidota</taxon>
        <taxon>Flavobacteriia</taxon>
        <taxon>Flavobacteriales</taxon>
        <taxon>Flavobacteriaceae</taxon>
        <taxon>Flavobacterium</taxon>
    </lineage>
</organism>
<dbReference type="InterPro" id="IPR004785">
    <property type="entry name" value="RpiB"/>
</dbReference>
<dbReference type="PANTHER" id="PTHR30345">
    <property type="entry name" value="RIBOSE-5-PHOSPHATE ISOMERASE B"/>
    <property type="match status" value="1"/>
</dbReference>
<dbReference type="PIRSF" id="PIRSF005384">
    <property type="entry name" value="RpiB_LacA_B"/>
    <property type="match status" value="1"/>
</dbReference>
<evidence type="ECO:0000313" key="3">
    <source>
        <dbReference type="EMBL" id="GAA4051193.1"/>
    </source>
</evidence>
<dbReference type="Pfam" id="PF02502">
    <property type="entry name" value="LacAB_rpiB"/>
    <property type="match status" value="1"/>
</dbReference>
<dbReference type="EMBL" id="BAABCS010000016">
    <property type="protein sequence ID" value="GAA4051193.1"/>
    <property type="molecule type" value="Genomic_DNA"/>
</dbReference>
<dbReference type="GO" id="GO:0016853">
    <property type="term" value="F:isomerase activity"/>
    <property type="evidence" value="ECO:0007669"/>
    <property type="project" value="UniProtKB-KW"/>
</dbReference>
<dbReference type="NCBIfam" id="NF004051">
    <property type="entry name" value="PRK05571.1"/>
    <property type="match status" value="1"/>
</dbReference>
<dbReference type="Proteomes" id="UP001500426">
    <property type="component" value="Unassembled WGS sequence"/>
</dbReference>
<evidence type="ECO:0000256" key="1">
    <source>
        <dbReference type="ARBA" id="ARBA00008754"/>
    </source>
</evidence>
<comment type="similarity">
    <text evidence="1">Belongs to the LacAB/RpiB family.</text>
</comment>
<accession>A0ABP7USC5</accession>
<dbReference type="InterPro" id="IPR036569">
    <property type="entry name" value="RpiB_LacA_LacB_sf"/>
</dbReference>
<evidence type="ECO:0000256" key="2">
    <source>
        <dbReference type="ARBA" id="ARBA00023235"/>
    </source>
</evidence>
<protein>
    <submittedName>
        <fullName evidence="3">Ribose 5-phosphate isomerase B</fullName>
    </submittedName>
</protein>
<dbReference type="SUPFAM" id="SSF89623">
    <property type="entry name" value="Ribose/Galactose isomerase RpiB/AlsB"/>
    <property type="match status" value="1"/>
</dbReference>
<dbReference type="NCBIfam" id="TIGR00689">
    <property type="entry name" value="rpiB_lacA_lacB"/>
    <property type="match status" value="1"/>
</dbReference>
<dbReference type="Gene3D" id="3.40.1400.10">
    <property type="entry name" value="Sugar-phosphate isomerase, RpiB/LacA/LacB"/>
    <property type="match status" value="1"/>
</dbReference>
<sequence length="162" mass="17678">MEIQIRLTKFVSTTKTQFIMKISIGNDHAGPDYKKAILHYLTSKGHEILNHGTDTIDSVDYPDFGHPVATDVESGKADLGIVICGSGNGIAMTANKHQGIRAALCWTKEISALARQHNDANVVSIPARFTSIQQAIEIVDTFLNTDFEGGRHATRVDKISCI</sequence>
<keyword evidence="2 3" id="KW-0413">Isomerase</keyword>
<dbReference type="PANTHER" id="PTHR30345:SF0">
    <property type="entry name" value="DNA DAMAGE-REPAIR_TOLERATION PROTEIN DRT102"/>
    <property type="match status" value="1"/>
</dbReference>
<name>A0ABP7USC5_9FLAO</name>
<evidence type="ECO:0000313" key="4">
    <source>
        <dbReference type="Proteomes" id="UP001500426"/>
    </source>
</evidence>
<comment type="caution">
    <text evidence="3">The sequence shown here is derived from an EMBL/GenBank/DDBJ whole genome shotgun (WGS) entry which is preliminary data.</text>
</comment>